<evidence type="ECO:0000256" key="2">
    <source>
        <dbReference type="ARBA" id="ARBA00007466"/>
    </source>
</evidence>
<evidence type="ECO:0000256" key="1">
    <source>
        <dbReference type="ARBA" id="ARBA00004604"/>
    </source>
</evidence>
<dbReference type="InterPro" id="IPR007276">
    <property type="entry name" value="Nop14"/>
</dbReference>
<comment type="similarity">
    <text evidence="2">Belongs to the NOP14 family.</text>
</comment>
<evidence type="ECO:0000313" key="9">
    <source>
        <dbReference type="RefSeq" id="XP_017780052.1"/>
    </source>
</evidence>
<keyword evidence="5" id="KW-0539">Nucleus</keyword>
<protein>
    <submittedName>
        <fullName evidence="9">Nucleolar protein 14 homolog</fullName>
    </submittedName>
</protein>
<comment type="subcellular location">
    <subcellularLocation>
        <location evidence="1">Nucleus</location>
        <location evidence="1">Nucleolus</location>
    </subcellularLocation>
</comment>
<feature type="region of interest" description="Disordered" evidence="7">
    <location>
        <begin position="138"/>
        <end position="164"/>
    </location>
</feature>
<dbReference type="Pfam" id="PF04147">
    <property type="entry name" value="Nop14"/>
    <property type="match status" value="1"/>
</dbReference>
<dbReference type="PANTHER" id="PTHR23183:SF0">
    <property type="entry name" value="NUCLEOLAR PROTEIN 14"/>
    <property type="match status" value="1"/>
</dbReference>
<accession>A0ABM1MZQ2</accession>
<keyword evidence="3" id="KW-0690">Ribosome biogenesis</keyword>
<sequence>MVKVKNKKRNTAESVNDKKASKNKKVLNPFEVHINKEKIRVLGKKAKNDRGLPGVSRAKALQKRKNTILPEYKVQNKSNQFTDKRIGEKNRSLSADEKSIARYTAVRMNQHKKKSIYNLADDEVLTHKGQTLSEIEKFEDVPHSDDDDDEVDGQRNSGRLDSSFVEDAHFGGGMLKKADGAKSHKDLIEQLIMESKKRKAEMQKQKMANSDLTDKLDSEWKDLLPIVTNSNKKEEELAAAKVDDYDKVMRELKFEARGTPSDKLKTEDDIAKEEKDKLERLERERLERMKGNVFDAASTKIVHRSADDLDDNFAYDSDTPDVTLSYNDGKSNVPMEDEDKEEENENEDVEEEVEEEELETESEDDMSDLKEDEESSSEDEDIPIVEAKVLSKKESATKLINGKHKLDEPEEDETKRSKLDIKDPEKIKEDLMFRKEMMEEARKELPYTFALPENYEQLQELLKDKPSHHQSVIIERMIKCNHPSLKEGNKDELGHLFAYLLQHLSDICCDIEDCKDVKHCFDVFACMTPQFFDLAQLNPETSHRSLIEVFKEKQAEYRKKPTKFPTVEVLLYLKLGSCLFSTSDFRHLVVTPSLVFMEQMLTWCKAKTRANVAYGLFLVSLIAEYTTLSKRYSPASIKFLCGILHMAIPKVTVRQIKVLPPFKHISSSLVLAEQVETFDNPKLDVTDLIDVKDFDDAFRIKAINVSLGLLKYFHSNCQPLSSCPEIFETAFNYLSQLPKENYPESLSKSLNSFLETLDEGKNNRTLEYVVMEKKKPKALRLYEPNIVKIFDRKMHKSQSKEKAERDKLLHKIKKEKKGAIREIRRDKAFLGRVKINQKIQSDTVRKEKVKKIYAEAASQQCALNAMDRYNEVRSKKR</sequence>
<dbReference type="RefSeq" id="XP_017780052.1">
    <property type="nucleotide sequence ID" value="XM_017924563.1"/>
</dbReference>
<feature type="compositionally biased region" description="Acidic residues" evidence="7">
    <location>
        <begin position="335"/>
        <end position="383"/>
    </location>
</feature>
<evidence type="ECO:0000256" key="5">
    <source>
        <dbReference type="ARBA" id="ARBA00023242"/>
    </source>
</evidence>
<feature type="region of interest" description="Disordered" evidence="7">
    <location>
        <begin position="1"/>
        <end position="28"/>
    </location>
</feature>
<keyword evidence="4" id="KW-0698">rRNA processing</keyword>
<evidence type="ECO:0000313" key="8">
    <source>
        <dbReference type="Proteomes" id="UP000695000"/>
    </source>
</evidence>
<proteinExistence type="inferred from homology"/>
<evidence type="ECO:0000256" key="7">
    <source>
        <dbReference type="SAM" id="MobiDB-lite"/>
    </source>
</evidence>
<reference evidence="9" key="1">
    <citation type="submission" date="2025-08" db="UniProtKB">
        <authorList>
            <consortium name="RefSeq"/>
        </authorList>
    </citation>
    <scope>IDENTIFICATION</scope>
    <source>
        <tissue evidence="9">Whole Larva</tissue>
    </source>
</reference>
<dbReference type="PANTHER" id="PTHR23183">
    <property type="entry name" value="NOP14"/>
    <property type="match status" value="1"/>
</dbReference>
<evidence type="ECO:0000256" key="6">
    <source>
        <dbReference type="ARBA" id="ARBA00024695"/>
    </source>
</evidence>
<dbReference type="GeneID" id="108565223"/>
<gene>
    <name evidence="9" type="primary">LOC108565223</name>
</gene>
<dbReference type="Proteomes" id="UP000695000">
    <property type="component" value="Unplaced"/>
</dbReference>
<evidence type="ECO:0000256" key="4">
    <source>
        <dbReference type="ARBA" id="ARBA00022552"/>
    </source>
</evidence>
<comment type="function">
    <text evidence="6">Involved in nucleolar processing of pre-18S ribosomal RNA. Has a role in the nuclear export of 40S pre-ribosomal subunit to the cytoplasm.</text>
</comment>
<name>A0ABM1MZQ2_NICVS</name>
<evidence type="ECO:0000256" key="3">
    <source>
        <dbReference type="ARBA" id="ARBA00022517"/>
    </source>
</evidence>
<keyword evidence="8" id="KW-1185">Reference proteome</keyword>
<organism evidence="8 9">
    <name type="scientific">Nicrophorus vespilloides</name>
    <name type="common">Boreal carrion beetle</name>
    <dbReference type="NCBI Taxonomy" id="110193"/>
    <lineage>
        <taxon>Eukaryota</taxon>
        <taxon>Metazoa</taxon>
        <taxon>Ecdysozoa</taxon>
        <taxon>Arthropoda</taxon>
        <taxon>Hexapoda</taxon>
        <taxon>Insecta</taxon>
        <taxon>Pterygota</taxon>
        <taxon>Neoptera</taxon>
        <taxon>Endopterygota</taxon>
        <taxon>Coleoptera</taxon>
        <taxon>Polyphaga</taxon>
        <taxon>Staphyliniformia</taxon>
        <taxon>Silphidae</taxon>
        <taxon>Nicrophorinae</taxon>
        <taxon>Nicrophorus</taxon>
    </lineage>
</organism>
<feature type="region of interest" description="Disordered" evidence="7">
    <location>
        <begin position="305"/>
        <end position="388"/>
    </location>
</feature>
<feature type="compositionally biased region" description="Polar residues" evidence="7">
    <location>
        <begin position="320"/>
        <end position="330"/>
    </location>
</feature>